<proteinExistence type="predicted"/>
<feature type="compositionally biased region" description="Pro residues" evidence="1">
    <location>
        <begin position="201"/>
        <end position="214"/>
    </location>
</feature>
<feature type="region of interest" description="Disordered" evidence="1">
    <location>
        <begin position="191"/>
        <end position="280"/>
    </location>
</feature>
<dbReference type="Proteomes" id="UP000195755">
    <property type="component" value="Chromosome"/>
</dbReference>
<keyword evidence="2" id="KW-0812">Transmembrane</keyword>
<feature type="compositionally biased region" description="Low complexity" evidence="1">
    <location>
        <begin position="223"/>
        <end position="240"/>
    </location>
</feature>
<dbReference type="AlphaFoldDB" id="A0A1Z2L779"/>
<keyword evidence="2" id="KW-1133">Transmembrane helix</keyword>
<organism evidence="3 4">
    <name type="scientific">Streptomyces albireticuli</name>
    <dbReference type="NCBI Taxonomy" id="1940"/>
    <lineage>
        <taxon>Bacteria</taxon>
        <taxon>Bacillati</taxon>
        <taxon>Actinomycetota</taxon>
        <taxon>Actinomycetes</taxon>
        <taxon>Kitasatosporales</taxon>
        <taxon>Streptomycetaceae</taxon>
        <taxon>Streptomyces</taxon>
    </lineage>
</organism>
<evidence type="ECO:0000313" key="4">
    <source>
        <dbReference type="Proteomes" id="UP000195755"/>
    </source>
</evidence>
<evidence type="ECO:0000256" key="1">
    <source>
        <dbReference type="SAM" id="MobiDB-lite"/>
    </source>
</evidence>
<evidence type="ECO:0000256" key="2">
    <source>
        <dbReference type="SAM" id="Phobius"/>
    </source>
</evidence>
<reference evidence="3 4" key="1">
    <citation type="submission" date="2017-06" db="EMBL/GenBank/DDBJ databases">
        <title>Streptomyces albireticuli Genome sequencing and assembly.</title>
        <authorList>
            <person name="Wang Y."/>
            <person name="Du B."/>
            <person name="Ding Y."/>
            <person name="Liu H."/>
            <person name="Hou Q."/>
            <person name="Liu K."/>
            <person name="Yao L."/>
            <person name="Wang C."/>
        </authorList>
    </citation>
    <scope>NUCLEOTIDE SEQUENCE [LARGE SCALE GENOMIC DNA]</scope>
    <source>
        <strain evidence="3 4">MDJK11</strain>
    </source>
</reference>
<accession>A0A1Z2L779</accession>
<feature type="transmembrane region" description="Helical" evidence="2">
    <location>
        <begin position="90"/>
        <end position="108"/>
    </location>
</feature>
<protein>
    <submittedName>
        <fullName evidence="3">Membrane protein</fullName>
    </submittedName>
</protein>
<dbReference type="KEGG" id="salj:SMD11_4570"/>
<gene>
    <name evidence="3" type="primary">comEC</name>
    <name evidence="3" type="ORF">SMD11_4570</name>
</gene>
<name>A0A1Z2L779_9ACTN</name>
<keyword evidence="2" id="KW-0472">Membrane</keyword>
<evidence type="ECO:0000313" key="3">
    <source>
        <dbReference type="EMBL" id="ARZ70167.1"/>
    </source>
</evidence>
<feature type="transmembrane region" description="Helical" evidence="2">
    <location>
        <begin position="50"/>
        <end position="70"/>
    </location>
</feature>
<sequence>MGARAGVVDEDEGRVAAPAGVPPVDLRLAVPAAAAWAAAAWALTAGERIVLTLAAVAVVGACGLVLRAWWSRRPVEGASPAGSGRAGAAVALAAVLLCAVAGAVAGTLRAADTRRGPLPELARQYGEATVDLTVTADPRAARPHVRGAARAAPAALVEAEATRVVTSRGAARVRTPVLVIADPSWLGLLPPPGSGWREGSPRPPARATAPPPSYGPRARDRPGSSSGPPRSSAPPAGSARDCGRPRTVWTRTRGRSSPDWSSATPPVSRRTSKTPSGPRI</sequence>
<dbReference type="EMBL" id="CP021744">
    <property type="protein sequence ID" value="ARZ70167.1"/>
    <property type="molecule type" value="Genomic_DNA"/>
</dbReference>